<dbReference type="OrthoDB" id="263957at2759"/>
<dbReference type="GO" id="GO:0005886">
    <property type="term" value="C:plasma membrane"/>
    <property type="evidence" value="ECO:0007669"/>
    <property type="project" value="UniProtKB-SubCell"/>
</dbReference>
<keyword evidence="5 7" id="KW-1133">Transmembrane helix</keyword>
<feature type="transmembrane region" description="Helical" evidence="7">
    <location>
        <begin position="488"/>
        <end position="507"/>
    </location>
</feature>
<evidence type="ECO:0000256" key="2">
    <source>
        <dbReference type="ARBA" id="ARBA00022448"/>
    </source>
</evidence>
<accession>A0A0C2JYG7</accession>
<evidence type="ECO:0000256" key="5">
    <source>
        <dbReference type="ARBA" id="ARBA00022989"/>
    </source>
</evidence>
<dbReference type="InterPro" id="IPR008509">
    <property type="entry name" value="MOT2/MFSD5"/>
</dbReference>
<feature type="transmembrane region" description="Helical" evidence="7">
    <location>
        <begin position="215"/>
        <end position="235"/>
    </location>
</feature>
<evidence type="ECO:0000256" key="3">
    <source>
        <dbReference type="ARBA" id="ARBA00022475"/>
    </source>
</evidence>
<evidence type="ECO:0000256" key="7">
    <source>
        <dbReference type="SAM" id="Phobius"/>
    </source>
</evidence>
<comment type="caution">
    <text evidence="8">The sequence shown here is derived from an EMBL/GenBank/DDBJ whole genome shotgun (WGS) entry which is preliminary data.</text>
</comment>
<keyword evidence="6 7" id="KW-0472">Membrane</keyword>
<dbReference type="OMA" id="MNTWPEN"/>
<keyword evidence="2" id="KW-0813">Transport</keyword>
<feature type="transmembrane region" description="Helical" evidence="7">
    <location>
        <begin position="334"/>
        <end position="355"/>
    </location>
</feature>
<feature type="transmembrane region" description="Helical" evidence="7">
    <location>
        <begin position="367"/>
        <end position="386"/>
    </location>
</feature>
<keyword evidence="9" id="KW-1185">Reference proteome</keyword>
<evidence type="ECO:0000313" key="8">
    <source>
        <dbReference type="EMBL" id="KII74558.1"/>
    </source>
</evidence>
<proteinExistence type="predicted"/>
<feature type="transmembrane region" description="Helical" evidence="7">
    <location>
        <begin position="63"/>
        <end position="82"/>
    </location>
</feature>
<dbReference type="GO" id="GO:0015098">
    <property type="term" value="F:molybdate ion transmembrane transporter activity"/>
    <property type="evidence" value="ECO:0007669"/>
    <property type="project" value="InterPro"/>
</dbReference>
<evidence type="ECO:0000313" key="9">
    <source>
        <dbReference type="Proteomes" id="UP000031668"/>
    </source>
</evidence>
<keyword evidence="4 7" id="KW-0812">Transmembrane</keyword>
<dbReference type="AlphaFoldDB" id="A0A0C2JYG7"/>
<feature type="transmembrane region" description="Helical" evidence="7">
    <location>
        <begin position="392"/>
        <end position="411"/>
    </location>
</feature>
<feature type="transmembrane region" description="Helical" evidence="7">
    <location>
        <begin position="121"/>
        <end position="137"/>
    </location>
</feature>
<feature type="transmembrane region" description="Helical" evidence="7">
    <location>
        <begin position="143"/>
        <end position="164"/>
    </location>
</feature>
<organism evidence="8 9">
    <name type="scientific">Thelohanellus kitauei</name>
    <name type="common">Myxosporean</name>
    <dbReference type="NCBI Taxonomy" id="669202"/>
    <lineage>
        <taxon>Eukaryota</taxon>
        <taxon>Metazoa</taxon>
        <taxon>Cnidaria</taxon>
        <taxon>Myxozoa</taxon>
        <taxon>Myxosporea</taxon>
        <taxon>Bivalvulida</taxon>
        <taxon>Platysporina</taxon>
        <taxon>Myxobolidae</taxon>
        <taxon>Thelohanellus</taxon>
    </lineage>
</organism>
<protein>
    <recommendedName>
        <fullName evidence="10">Molybdate transporter 2 homolog</fullName>
    </recommendedName>
</protein>
<evidence type="ECO:0008006" key="10">
    <source>
        <dbReference type="Google" id="ProtNLM"/>
    </source>
</evidence>
<dbReference type="EMBL" id="JWZT01000358">
    <property type="protein sequence ID" value="KII74558.1"/>
    <property type="molecule type" value="Genomic_DNA"/>
</dbReference>
<dbReference type="PANTHER" id="PTHR23516:SF1">
    <property type="entry name" value="MOLYBDATE-ANION TRANSPORTER"/>
    <property type="match status" value="1"/>
</dbReference>
<evidence type="ECO:0000256" key="4">
    <source>
        <dbReference type="ARBA" id="ARBA00022692"/>
    </source>
</evidence>
<dbReference type="Pfam" id="PF05631">
    <property type="entry name" value="MFS_5"/>
    <property type="match status" value="1"/>
</dbReference>
<dbReference type="PANTHER" id="PTHR23516">
    <property type="entry name" value="SAM (S-ADENOSYL METHIONINE) TRANSPORTER"/>
    <property type="match status" value="1"/>
</dbReference>
<keyword evidence="3" id="KW-1003">Cell membrane</keyword>
<reference evidence="8 9" key="1">
    <citation type="journal article" date="2014" name="Genome Biol. Evol.">
        <title>The genome of the myxosporean Thelohanellus kitauei shows adaptations to nutrient acquisition within its fish host.</title>
        <authorList>
            <person name="Yang Y."/>
            <person name="Xiong J."/>
            <person name="Zhou Z."/>
            <person name="Huo F."/>
            <person name="Miao W."/>
            <person name="Ran C."/>
            <person name="Liu Y."/>
            <person name="Zhang J."/>
            <person name="Feng J."/>
            <person name="Wang M."/>
            <person name="Wang M."/>
            <person name="Wang L."/>
            <person name="Yao B."/>
        </authorList>
    </citation>
    <scope>NUCLEOTIDE SEQUENCE [LARGE SCALE GENOMIC DNA]</scope>
    <source>
        <strain evidence="8">Wuqing</strain>
    </source>
</reference>
<name>A0A0C2JYG7_THEKT</name>
<feature type="transmembrane region" description="Helical" evidence="7">
    <location>
        <begin position="439"/>
        <end position="458"/>
    </location>
</feature>
<comment type="subcellular location">
    <subcellularLocation>
        <location evidence="1">Cell membrane</location>
        <topology evidence="1">Multi-pass membrane protein</topology>
    </subcellularLocation>
</comment>
<evidence type="ECO:0000256" key="6">
    <source>
        <dbReference type="ARBA" id="ARBA00023136"/>
    </source>
</evidence>
<sequence>MGSKVIKHLVPSSSMNACVMKHDLFPLFYFGGSFVNRPGVKRQLERGESEYVNELNSMSYLQMYMFALLAEWLQGPYLFRLYADRCSFHEYQIAKLYLISFIAGPLITPLINALQQNTRTAKFLYINVIFSVVSLAFKSTCDFGFQVISSLLATAFGPAIIAYIDEWFALENSQLMSPGDTTSRISSKNFQHMFQVSLSLVAIMSGLIADGFAEWLQFGNLAPFLIAILPLVLILRVHYVHSTKSKADVRSDAIRLDWLGRECVCGNGYHTRTMRCYWFAVRDTAESLFLENLILVISSILQSLVDCTIFVFTFSWTSILEYTAKNKPDSLINYPLGVVFSCFMAAFAIGGTFHTILTRYGISSTKILPICIFGISLLNFFLSQLSPWHGWIHPRVCLMILATLNAIYGLYGPAMQHLRENCLSLDISRCRFRISLLDCLIRTPVNLFILFVIVIPLLPSELQINAQTSSYHQNLLIYRFHFMNPANLFMVSMILAILALFLCLFISRNSLFNPRSLSRDRHILVSCVPNN</sequence>
<evidence type="ECO:0000256" key="1">
    <source>
        <dbReference type="ARBA" id="ARBA00004651"/>
    </source>
</evidence>
<feature type="transmembrane region" description="Helical" evidence="7">
    <location>
        <begin position="292"/>
        <end position="314"/>
    </location>
</feature>
<gene>
    <name evidence="8" type="ORF">RF11_16168</name>
</gene>
<feature type="transmembrane region" description="Helical" evidence="7">
    <location>
        <begin position="94"/>
        <end position="114"/>
    </location>
</feature>
<dbReference type="Proteomes" id="UP000031668">
    <property type="component" value="Unassembled WGS sequence"/>
</dbReference>